<gene>
    <name evidence="2" type="ORF">SAMN05877753_102723</name>
</gene>
<protein>
    <submittedName>
        <fullName evidence="2">Uncharacterized protein</fullName>
    </submittedName>
</protein>
<sequence length="79" mass="8942">MKSIFFFLITFFGVYLLLSLLTMMGMGYVIDWIPEATWTQKAIGTIKEGIINEAGIKLLVAGLIAITVSVVYDFKKRYK</sequence>
<keyword evidence="1" id="KW-0812">Transmembrane</keyword>
<dbReference type="RefSeq" id="WP_097157874.1">
    <property type="nucleotide sequence ID" value="NZ_JBEPMQ010000001.1"/>
</dbReference>
<keyword evidence="3" id="KW-1185">Reference proteome</keyword>
<dbReference type="OrthoDB" id="2456716at2"/>
<dbReference type="AlphaFoldDB" id="A0A285CML2"/>
<evidence type="ECO:0000313" key="3">
    <source>
        <dbReference type="Proteomes" id="UP000219546"/>
    </source>
</evidence>
<evidence type="ECO:0000313" key="2">
    <source>
        <dbReference type="EMBL" id="SNX68777.1"/>
    </source>
</evidence>
<reference evidence="2 3" key="1">
    <citation type="submission" date="2017-08" db="EMBL/GenBank/DDBJ databases">
        <authorList>
            <person name="de Groot N.N."/>
        </authorList>
    </citation>
    <scope>NUCLEOTIDE SEQUENCE [LARGE SCALE GENOMIC DNA]</scope>
    <source>
        <strain evidence="2 3">JC228</strain>
    </source>
</reference>
<keyword evidence="1" id="KW-1133">Transmembrane helix</keyword>
<dbReference type="EMBL" id="OAOP01000002">
    <property type="protein sequence ID" value="SNX68777.1"/>
    <property type="molecule type" value="Genomic_DNA"/>
</dbReference>
<dbReference type="Proteomes" id="UP000219546">
    <property type="component" value="Unassembled WGS sequence"/>
</dbReference>
<keyword evidence="1" id="KW-0472">Membrane</keyword>
<name>A0A285CML2_9BACI</name>
<proteinExistence type="predicted"/>
<feature type="transmembrane region" description="Helical" evidence="1">
    <location>
        <begin position="5"/>
        <end position="30"/>
    </location>
</feature>
<feature type="transmembrane region" description="Helical" evidence="1">
    <location>
        <begin position="50"/>
        <end position="72"/>
    </location>
</feature>
<organism evidence="2 3">
    <name type="scientific">Bacillus oleivorans</name>
    <dbReference type="NCBI Taxonomy" id="1448271"/>
    <lineage>
        <taxon>Bacteria</taxon>
        <taxon>Bacillati</taxon>
        <taxon>Bacillota</taxon>
        <taxon>Bacilli</taxon>
        <taxon>Bacillales</taxon>
        <taxon>Bacillaceae</taxon>
        <taxon>Bacillus</taxon>
    </lineage>
</organism>
<evidence type="ECO:0000256" key="1">
    <source>
        <dbReference type="SAM" id="Phobius"/>
    </source>
</evidence>
<accession>A0A285CML2</accession>